<protein>
    <submittedName>
        <fullName evidence="2">Permease</fullName>
    </submittedName>
</protein>
<keyword evidence="1" id="KW-0812">Transmembrane</keyword>
<accession>A0ABW5V5M5</accession>
<evidence type="ECO:0000313" key="3">
    <source>
        <dbReference type="Proteomes" id="UP001597502"/>
    </source>
</evidence>
<dbReference type="EMBL" id="JBHUNA010000017">
    <property type="protein sequence ID" value="MFD2760775.1"/>
    <property type="molecule type" value="Genomic_DNA"/>
</dbReference>
<keyword evidence="3" id="KW-1185">Reference proteome</keyword>
<comment type="caution">
    <text evidence="2">The sequence shown here is derived from an EMBL/GenBank/DDBJ whole genome shotgun (WGS) entry which is preliminary data.</text>
</comment>
<evidence type="ECO:0000313" key="2">
    <source>
        <dbReference type="EMBL" id="MFD2760775.1"/>
    </source>
</evidence>
<feature type="transmembrane region" description="Helical" evidence="1">
    <location>
        <begin position="101"/>
        <end position="120"/>
    </location>
</feature>
<reference evidence="3" key="1">
    <citation type="journal article" date="2019" name="Int. J. Syst. Evol. Microbiol.">
        <title>The Global Catalogue of Microorganisms (GCM) 10K type strain sequencing project: providing services to taxonomists for standard genome sequencing and annotation.</title>
        <authorList>
            <consortium name="The Broad Institute Genomics Platform"/>
            <consortium name="The Broad Institute Genome Sequencing Center for Infectious Disease"/>
            <person name="Wu L."/>
            <person name="Ma J."/>
        </authorList>
    </citation>
    <scope>NUCLEOTIDE SEQUENCE [LARGE SCALE GENOMIC DNA]</scope>
    <source>
        <strain evidence="3">TISTR 1535</strain>
    </source>
</reference>
<evidence type="ECO:0000256" key="1">
    <source>
        <dbReference type="SAM" id="Phobius"/>
    </source>
</evidence>
<keyword evidence="1" id="KW-0472">Membrane</keyword>
<feature type="transmembrane region" description="Helical" evidence="1">
    <location>
        <begin position="72"/>
        <end position="95"/>
    </location>
</feature>
<dbReference type="Proteomes" id="UP001597502">
    <property type="component" value="Unassembled WGS sequence"/>
</dbReference>
<feature type="transmembrane region" description="Helical" evidence="1">
    <location>
        <begin position="7"/>
        <end position="28"/>
    </location>
</feature>
<dbReference type="RefSeq" id="WP_382392602.1">
    <property type="nucleotide sequence ID" value="NZ_JBHUNA010000017.1"/>
</dbReference>
<gene>
    <name evidence="2" type="ORF">ACFSUO_07325</name>
</gene>
<name>A0ABW5V5M5_9BACI</name>
<keyword evidence="1" id="KW-1133">Transmembrane helix</keyword>
<proteinExistence type="predicted"/>
<sequence>MGYRKAYLFFGCIFIIFGGFHTTIYIIAEETFPVMGYTYIALIIMCFCLSYLAPQFQRNDERTKFIRHKAMLYSFFSIIVYLIVLMALLNLNVIALSALQVVSLLLALSFITVFLSMVTLSKLY</sequence>
<feature type="transmembrane region" description="Helical" evidence="1">
    <location>
        <begin position="34"/>
        <end position="52"/>
    </location>
</feature>
<organism evidence="2 3">
    <name type="scientific">Lentibacillus juripiscarius</name>
    <dbReference type="NCBI Taxonomy" id="257446"/>
    <lineage>
        <taxon>Bacteria</taxon>
        <taxon>Bacillati</taxon>
        <taxon>Bacillota</taxon>
        <taxon>Bacilli</taxon>
        <taxon>Bacillales</taxon>
        <taxon>Bacillaceae</taxon>
        <taxon>Lentibacillus</taxon>
    </lineage>
</organism>